<evidence type="ECO:0000256" key="1">
    <source>
        <dbReference type="SAM" id="MobiDB-lite"/>
    </source>
</evidence>
<dbReference type="GO" id="GO:0030145">
    <property type="term" value="F:manganese ion binding"/>
    <property type="evidence" value="ECO:0007669"/>
    <property type="project" value="InterPro"/>
</dbReference>
<evidence type="ECO:0000313" key="4">
    <source>
        <dbReference type="Proteomes" id="UP000654075"/>
    </source>
</evidence>
<organism evidence="3 4">
    <name type="scientific">Polarella glacialis</name>
    <name type="common">Dinoflagellate</name>
    <dbReference type="NCBI Taxonomy" id="89957"/>
    <lineage>
        <taxon>Eukaryota</taxon>
        <taxon>Sar</taxon>
        <taxon>Alveolata</taxon>
        <taxon>Dinophyceae</taxon>
        <taxon>Suessiales</taxon>
        <taxon>Suessiaceae</taxon>
        <taxon>Polarella</taxon>
    </lineage>
</organism>
<dbReference type="GO" id="GO:0000724">
    <property type="term" value="P:double-strand break repair via homologous recombination"/>
    <property type="evidence" value="ECO:0007669"/>
    <property type="project" value="TreeGrafter"/>
</dbReference>
<dbReference type="OMA" id="EPCAIEQ"/>
<gene>
    <name evidence="3" type="ORF">PGLA1383_LOCUS57520</name>
</gene>
<protein>
    <recommendedName>
        <fullName evidence="2">Mre11 DNA-binding domain-containing protein</fullName>
    </recommendedName>
</protein>
<dbReference type="GO" id="GO:0097552">
    <property type="term" value="P:mitochondrial double-strand break repair via homologous recombination"/>
    <property type="evidence" value="ECO:0007669"/>
    <property type="project" value="TreeGrafter"/>
</dbReference>
<keyword evidence="4" id="KW-1185">Reference proteome</keyword>
<dbReference type="GO" id="GO:0030870">
    <property type="term" value="C:Mre11 complex"/>
    <property type="evidence" value="ECO:0007669"/>
    <property type="project" value="TreeGrafter"/>
</dbReference>
<name>A0A813HY00_POLGL</name>
<evidence type="ECO:0000259" key="2">
    <source>
        <dbReference type="SMART" id="SM01347"/>
    </source>
</evidence>
<dbReference type="Proteomes" id="UP000654075">
    <property type="component" value="Unassembled WGS sequence"/>
</dbReference>
<proteinExistence type="predicted"/>
<dbReference type="Pfam" id="PF04152">
    <property type="entry name" value="Mre11_DNA_bind"/>
    <property type="match status" value="1"/>
</dbReference>
<reference evidence="3" key="1">
    <citation type="submission" date="2021-02" db="EMBL/GenBank/DDBJ databases">
        <authorList>
            <person name="Dougan E. K."/>
            <person name="Rhodes N."/>
            <person name="Thang M."/>
            <person name="Chan C."/>
        </authorList>
    </citation>
    <scope>NUCLEOTIDE SEQUENCE</scope>
</reference>
<dbReference type="GO" id="GO:0031573">
    <property type="term" value="P:mitotic intra-S DNA damage checkpoint signaling"/>
    <property type="evidence" value="ECO:0007669"/>
    <property type="project" value="TreeGrafter"/>
</dbReference>
<feature type="region of interest" description="Disordered" evidence="1">
    <location>
        <begin position="157"/>
        <end position="183"/>
    </location>
</feature>
<dbReference type="Gene3D" id="3.30.110.110">
    <property type="entry name" value="Mre11, capping domain"/>
    <property type="match status" value="1"/>
</dbReference>
<dbReference type="GO" id="GO:0006303">
    <property type="term" value="P:double-strand break repair via nonhomologous end joining"/>
    <property type="evidence" value="ECO:0007669"/>
    <property type="project" value="TreeGrafter"/>
</dbReference>
<dbReference type="GO" id="GO:0007095">
    <property type="term" value="P:mitotic G2 DNA damage checkpoint signaling"/>
    <property type="evidence" value="ECO:0007669"/>
    <property type="project" value="TreeGrafter"/>
</dbReference>
<dbReference type="GO" id="GO:0000014">
    <property type="term" value="F:single-stranded DNA endodeoxyribonuclease activity"/>
    <property type="evidence" value="ECO:0007669"/>
    <property type="project" value="TreeGrafter"/>
</dbReference>
<accession>A0A813HY00</accession>
<dbReference type="GO" id="GO:0000723">
    <property type="term" value="P:telomere maintenance"/>
    <property type="evidence" value="ECO:0007669"/>
    <property type="project" value="TreeGrafter"/>
</dbReference>
<feature type="compositionally biased region" description="Polar residues" evidence="1">
    <location>
        <begin position="347"/>
        <end position="367"/>
    </location>
</feature>
<feature type="compositionally biased region" description="Gly residues" evidence="1">
    <location>
        <begin position="230"/>
        <end position="245"/>
    </location>
</feature>
<feature type="compositionally biased region" description="Low complexity" evidence="1">
    <location>
        <begin position="167"/>
        <end position="182"/>
    </location>
</feature>
<sequence>VPQLPLVRLRVEHSGFEVISGQAFGQQFAERVANPDEVLLFHRRNGGGASGSRKVYGIGDVLEIEEGPMGGGEDGIKIQDIIYKYIEGEQNLQILSEPDLNDAVQAFVHRAEPCAIEQFVKQAVETTNQAVLQDSRAVGQEEVRVQMQDIAESLRQQRLAGGPPPGASLSGGHTGGASSAAEAKPEPVDLMDEDDDLQRPFAAAAVEAVPRGFEVPELPEQLPPARGRGSRGGARGGAQRGAGRGRGVKRSQEEQREFGVAAPPAKTARTQQARALGSEPLGLGAFFGGGASTPSAARAPAVESQAPGGRAAEATPFLPRRSGAAASETPWGDGTAGGPADTPAPANSQRTSAQSATRRQWNLRTPG</sequence>
<dbReference type="AlphaFoldDB" id="A0A813HY00"/>
<feature type="compositionally biased region" description="Low complexity" evidence="1">
    <location>
        <begin position="329"/>
        <end position="346"/>
    </location>
</feature>
<dbReference type="GO" id="GO:0042138">
    <property type="term" value="P:meiotic DNA double-strand break formation"/>
    <property type="evidence" value="ECO:0007669"/>
    <property type="project" value="TreeGrafter"/>
</dbReference>
<dbReference type="PANTHER" id="PTHR10139">
    <property type="entry name" value="DOUBLE-STRAND BREAK REPAIR PROTEIN MRE11"/>
    <property type="match status" value="1"/>
</dbReference>
<comment type="caution">
    <text evidence="3">The sequence shown here is derived from an EMBL/GenBank/DDBJ whole genome shotgun (WGS) entry which is preliminary data.</text>
</comment>
<feature type="domain" description="Mre11 DNA-binding" evidence="2">
    <location>
        <begin position="3"/>
        <end position="107"/>
    </location>
</feature>
<feature type="region of interest" description="Disordered" evidence="1">
    <location>
        <begin position="213"/>
        <end position="367"/>
    </location>
</feature>
<dbReference type="SMART" id="SM01347">
    <property type="entry name" value="Mre11_DNA_bind"/>
    <property type="match status" value="1"/>
</dbReference>
<dbReference type="GO" id="GO:0035861">
    <property type="term" value="C:site of double-strand break"/>
    <property type="evidence" value="ECO:0007669"/>
    <property type="project" value="TreeGrafter"/>
</dbReference>
<dbReference type="PANTHER" id="PTHR10139:SF1">
    <property type="entry name" value="DOUBLE-STRAND BREAK REPAIR PROTEIN MRE11"/>
    <property type="match status" value="1"/>
</dbReference>
<evidence type="ECO:0000313" key="3">
    <source>
        <dbReference type="EMBL" id="CAE8643149.1"/>
    </source>
</evidence>
<dbReference type="OrthoDB" id="30417at2759"/>
<dbReference type="InterPro" id="IPR038487">
    <property type="entry name" value="Mre11_capping_dom"/>
</dbReference>
<dbReference type="EMBL" id="CAJNNV010033281">
    <property type="protein sequence ID" value="CAE8643149.1"/>
    <property type="molecule type" value="Genomic_DNA"/>
</dbReference>
<feature type="non-terminal residue" evidence="3">
    <location>
        <position position="1"/>
    </location>
</feature>
<dbReference type="InterPro" id="IPR007281">
    <property type="entry name" value="Mre11_DNA-bd"/>
</dbReference>